<accession>A0A5J6V5T0</accession>
<dbReference type="EMBL" id="CP044427">
    <property type="protein sequence ID" value="QFG68546.1"/>
    <property type="molecule type" value="Genomic_DNA"/>
</dbReference>
<dbReference type="InterPro" id="IPR034660">
    <property type="entry name" value="DinB/YfiT-like"/>
</dbReference>
<dbReference type="RefSeq" id="WP_158060934.1">
    <property type="nucleotide sequence ID" value="NZ_CP044427.1"/>
</dbReference>
<dbReference type="Gene3D" id="1.20.120.450">
    <property type="entry name" value="dinb family like domain"/>
    <property type="match status" value="1"/>
</dbReference>
<evidence type="ECO:0000313" key="2">
    <source>
        <dbReference type="Proteomes" id="UP000326546"/>
    </source>
</evidence>
<protein>
    <submittedName>
        <fullName evidence="1">DinB family protein</fullName>
    </submittedName>
</protein>
<dbReference type="InterPro" id="IPR007061">
    <property type="entry name" value="MST-like"/>
</dbReference>
<dbReference type="SUPFAM" id="SSF109854">
    <property type="entry name" value="DinB/YfiT-like putative metalloenzymes"/>
    <property type="match status" value="1"/>
</dbReference>
<organism evidence="1 2">
    <name type="scientific">Ornithinimicrobium pratense</name>
    <dbReference type="NCBI Taxonomy" id="2593973"/>
    <lineage>
        <taxon>Bacteria</taxon>
        <taxon>Bacillati</taxon>
        <taxon>Actinomycetota</taxon>
        <taxon>Actinomycetes</taxon>
        <taxon>Micrococcales</taxon>
        <taxon>Ornithinimicrobiaceae</taxon>
        <taxon>Ornithinimicrobium</taxon>
    </lineage>
</organism>
<keyword evidence="2" id="KW-1185">Reference proteome</keyword>
<dbReference type="Proteomes" id="UP000326546">
    <property type="component" value="Chromosome"/>
</dbReference>
<reference evidence="1 2" key="1">
    <citation type="submission" date="2019-09" db="EMBL/GenBank/DDBJ databases">
        <title>Serinicoccus pratensis sp. nov., isolated from meadow soil.</title>
        <authorList>
            <person name="Zhang W."/>
        </authorList>
    </citation>
    <scope>NUCLEOTIDE SEQUENCE [LARGE SCALE GENOMIC DNA]</scope>
    <source>
        <strain evidence="1 2">W204</strain>
    </source>
</reference>
<dbReference type="Pfam" id="PF04978">
    <property type="entry name" value="MST"/>
    <property type="match status" value="1"/>
</dbReference>
<dbReference type="AlphaFoldDB" id="A0A5J6V5T0"/>
<dbReference type="KEGG" id="serw:FY030_07290"/>
<evidence type="ECO:0000313" key="1">
    <source>
        <dbReference type="EMBL" id="QFG68546.1"/>
    </source>
</evidence>
<proteinExistence type="predicted"/>
<dbReference type="OrthoDB" id="4548523at2"/>
<gene>
    <name evidence="1" type="ORF">FY030_07290</name>
</gene>
<sequence length="194" mass="21968">MDEKETLKRYLQRQHEALRWKTEGLGEYHLRQPWTRTGTNLLGLLKHVASVEIGYFGDCFGRAHGVAMPWFAEDAEPNADMWATSEESTEQILALYDRAWEVVEDTVDELALDAPGRVPWWGDQGDVTLHRLLVHVVAEVARHAGHADILRELADGQAGIRQGLTNLPDEDEQWWADYVARVQAAAEEVANREG</sequence>
<name>A0A5J6V5T0_9MICO</name>